<sequence length="393" mass="44096">MLPHASTLWRAALRTTDLPRHWRVLTSQPRLDVVFITNVRDEAERRRFFADPNDRLQHASGPRMRLRGVHAQVRGFNVTAEELLTRPGRKLARELFIECTRWAQDQGARVVLLAASTKRLFGRDGGELKAMFPDLVFTIGDNGTAWLLGQDVERALRRANLSAPARLLVIGPYGILGSAVAEHLAGARHEVIGWGPSTALLQEWSQQTGLSAALDFESIGKVDAVVCCSHSPEAKLTLERVQQLRRTRRKLLVIDVCEPANLDAEELARCGDLVRRQDAGNAHAKGLSYGLGPLSWQRLQLSRGTVFGCFAEAIALYQAIFRDRSSIALRRDWFEVSAFNQFIVAETFRELGIQAPEPHCFGRRVTRFDLRREEAQALPQDTPFTLPNPLQAR</sequence>
<evidence type="ECO:0000313" key="2">
    <source>
        <dbReference type="Proteomes" id="UP000554837"/>
    </source>
</evidence>
<dbReference type="SUPFAM" id="SSF51735">
    <property type="entry name" value="NAD(P)-binding Rossmann-fold domains"/>
    <property type="match status" value="1"/>
</dbReference>
<keyword evidence="2" id="KW-1185">Reference proteome</keyword>
<dbReference type="OrthoDB" id="7056925at2"/>
<dbReference type="Gene3D" id="3.40.50.720">
    <property type="entry name" value="NAD(P)-binding Rossmann-like Domain"/>
    <property type="match status" value="1"/>
</dbReference>
<evidence type="ECO:0000313" key="1">
    <source>
        <dbReference type="EMBL" id="MBB5204939.1"/>
    </source>
</evidence>
<dbReference type="RefSeq" id="WP_138855031.1">
    <property type="nucleotide sequence ID" value="NZ_CP040709.1"/>
</dbReference>
<proteinExistence type="predicted"/>
<dbReference type="AlphaFoldDB" id="A0A840S949"/>
<dbReference type="InterPro" id="IPR036291">
    <property type="entry name" value="NAD(P)-bd_dom_sf"/>
</dbReference>
<gene>
    <name evidence="1" type="ORF">HNQ51_002258</name>
</gene>
<organism evidence="1 2">
    <name type="scientific">Inhella inkyongensis</name>
    <dbReference type="NCBI Taxonomy" id="392593"/>
    <lineage>
        <taxon>Bacteria</taxon>
        <taxon>Pseudomonadati</taxon>
        <taxon>Pseudomonadota</taxon>
        <taxon>Betaproteobacteria</taxon>
        <taxon>Burkholderiales</taxon>
        <taxon>Sphaerotilaceae</taxon>
        <taxon>Inhella</taxon>
    </lineage>
</organism>
<name>A0A840S949_9BURK</name>
<reference evidence="1 2" key="1">
    <citation type="submission" date="2020-08" db="EMBL/GenBank/DDBJ databases">
        <title>Genomic Encyclopedia of Type Strains, Phase IV (KMG-IV): sequencing the most valuable type-strain genomes for metagenomic binning, comparative biology and taxonomic classification.</title>
        <authorList>
            <person name="Goeker M."/>
        </authorList>
    </citation>
    <scope>NUCLEOTIDE SEQUENCE [LARGE SCALE GENOMIC DNA]</scope>
    <source>
        <strain evidence="1 2">DSM 23958</strain>
    </source>
</reference>
<dbReference type="EMBL" id="JACHHO010000003">
    <property type="protein sequence ID" value="MBB5204939.1"/>
    <property type="molecule type" value="Genomic_DNA"/>
</dbReference>
<dbReference type="Proteomes" id="UP000554837">
    <property type="component" value="Unassembled WGS sequence"/>
</dbReference>
<accession>A0A840S949</accession>
<protein>
    <submittedName>
        <fullName evidence="1">Putative amino acid dehydrogenase</fullName>
    </submittedName>
</protein>
<comment type="caution">
    <text evidence="1">The sequence shown here is derived from an EMBL/GenBank/DDBJ whole genome shotgun (WGS) entry which is preliminary data.</text>
</comment>